<sequence length="215" mass="24075">MSKSIKLTVAGCIIFITLCIVLLVNKVTSMPLLSPEQLQLQGTYILKTPRTLSEISLTSHDNKAFTNKELKGKWTVMFFGYTSCPDICPTTLTELKQLKLKLSEEYTDIAEKINYVFVSVDPGRDSIEQLSNYVPYFDKDFLGVTGDLKSIYNLANQLNIPFSPVVNPKDENYLVDHSGNLIVINPMGDYHAFIKPPLNTDKLVAVMNSIVGNFN</sequence>
<gene>
    <name evidence="5" type="ORF">ORQ98_19850</name>
</gene>
<evidence type="ECO:0000256" key="2">
    <source>
        <dbReference type="ARBA" id="ARBA00023008"/>
    </source>
</evidence>
<dbReference type="RefSeq" id="WP_274690546.1">
    <property type="nucleotide sequence ID" value="NZ_JAPMOU010000030.1"/>
</dbReference>
<organism evidence="5 6">
    <name type="scientific">Spartinivicinus poritis</name>
    <dbReference type="NCBI Taxonomy" id="2994640"/>
    <lineage>
        <taxon>Bacteria</taxon>
        <taxon>Pseudomonadati</taxon>
        <taxon>Pseudomonadota</taxon>
        <taxon>Gammaproteobacteria</taxon>
        <taxon>Oceanospirillales</taxon>
        <taxon>Zooshikellaceae</taxon>
        <taxon>Spartinivicinus</taxon>
    </lineage>
</organism>
<dbReference type="Proteomes" id="UP001528823">
    <property type="component" value="Unassembled WGS sequence"/>
</dbReference>
<dbReference type="PROSITE" id="PS51352">
    <property type="entry name" value="THIOREDOXIN_2"/>
    <property type="match status" value="1"/>
</dbReference>
<evidence type="ECO:0000313" key="5">
    <source>
        <dbReference type="EMBL" id="MDE1464216.1"/>
    </source>
</evidence>
<dbReference type="Gene3D" id="3.40.30.10">
    <property type="entry name" value="Glutaredoxin"/>
    <property type="match status" value="1"/>
</dbReference>
<feature type="domain" description="Thioredoxin" evidence="4">
    <location>
        <begin position="46"/>
        <end position="212"/>
    </location>
</feature>
<dbReference type="Pfam" id="PF02630">
    <property type="entry name" value="SCO1-SenC"/>
    <property type="match status" value="1"/>
</dbReference>
<keyword evidence="3" id="KW-1133">Transmembrane helix</keyword>
<evidence type="ECO:0000313" key="6">
    <source>
        <dbReference type="Proteomes" id="UP001528823"/>
    </source>
</evidence>
<dbReference type="EMBL" id="JAPMOU010000030">
    <property type="protein sequence ID" value="MDE1464216.1"/>
    <property type="molecule type" value="Genomic_DNA"/>
</dbReference>
<dbReference type="InterPro" id="IPR003782">
    <property type="entry name" value="SCO1/SenC"/>
</dbReference>
<accession>A0ABT5UCW4</accession>
<dbReference type="SUPFAM" id="SSF52833">
    <property type="entry name" value="Thioredoxin-like"/>
    <property type="match status" value="1"/>
</dbReference>
<dbReference type="PANTHER" id="PTHR12151">
    <property type="entry name" value="ELECTRON TRANSPORT PROTIN SCO1/SENC FAMILY MEMBER"/>
    <property type="match status" value="1"/>
</dbReference>
<evidence type="ECO:0000259" key="4">
    <source>
        <dbReference type="PROSITE" id="PS51352"/>
    </source>
</evidence>
<evidence type="ECO:0000256" key="3">
    <source>
        <dbReference type="SAM" id="Phobius"/>
    </source>
</evidence>
<keyword evidence="3" id="KW-0472">Membrane</keyword>
<proteinExistence type="inferred from homology"/>
<comment type="caution">
    <text evidence="5">The sequence shown here is derived from an EMBL/GenBank/DDBJ whole genome shotgun (WGS) entry which is preliminary data.</text>
</comment>
<comment type="similarity">
    <text evidence="1">Belongs to the SCO1/2 family.</text>
</comment>
<keyword evidence="2" id="KW-0186">Copper</keyword>
<dbReference type="PANTHER" id="PTHR12151:SF25">
    <property type="entry name" value="LINALOOL DEHYDRATASE_ISOMERASE DOMAIN-CONTAINING PROTEIN"/>
    <property type="match status" value="1"/>
</dbReference>
<keyword evidence="3" id="KW-0812">Transmembrane</keyword>
<dbReference type="CDD" id="cd02968">
    <property type="entry name" value="SCO"/>
    <property type="match status" value="1"/>
</dbReference>
<dbReference type="InterPro" id="IPR036249">
    <property type="entry name" value="Thioredoxin-like_sf"/>
</dbReference>
<feature type="transmembrane region" description="Helical" evidence="3">
    <location>
        <begin position="7"/>
        <end position="24"/>
    </location>
</feature>
<keyword evidence="6" id="KW-1185">Reference proteome</keyword>
<protein>
    <submittedName>
        <fullName evidence="5">SCO family protein</fullName>
    </submittedName>
</protein>
<name>A0ABT5UCW4_9GAMM</name>
<dbReference type="InterPro" id="IPR013766">
    <property type="entry name" value="Thioredoxin_domain"/>
</dbReference>
<reference evidence="5 6" key="1">
    <citation type="submission" date="2022-11" db="EMBL/GenBank/DDBJ databases">
        <title>Spartinivicinus poritis sp. nov., isolated from scleractinian coral Porites lutea.</title>
        <authorList>
            <person name="Zhang G."/>
            <person name="Cai L."/>
            <person name="Wei Q."/>
        </authorList>
    </citation>
    <scope>NUCLEOTIDE SEQUENCE [LARGE SCALE GENOMIC DNA]</scope>
    <source>
        <strain evidence="5 6">A2-2</strain>
    </source>
</reference>
<evidence type="ECO:0000256" key="1">
    <source>
        <dbReference type="ARBA" id="ARBA00010996"/>
    </source>
</evidence>